<protein>
    <submittedName>
        <fullName evidence="1">Uncharacterized protein</fullName>
    </submittedName>
</protein>
<gene>
    <name evidence="1" type="ORF">DC346_12335</name>
</gene>
<dbReference type="RefSeq" id="WP_004964390.1">
    <property type="nucleotide sequence ID" value="NZ_BKFG01000033.1"/>
</dbReference>
<accession>A0A2R4ULJ2</accession>
<proteinExistence type="predicted"/>
<dbReference type="STRING" id="40215.BVL33_03255"/>
<comment type="caution">
    <text evidence="1">The sequence shown here is derived from an EMBL/GenBank/DDBJ whole genome shotgun (WGS) entry which is preliminary data.</text>
</comment>
<evidence type="ECO:0000313" key="1">
    <source>
        <dbReference type="EMBL" id="RBA45324.1"/>
    </source>
</evidence>
<dbReference type="OrthoDB" id="6708009at2"/>
<organism evidence="1 2">
    <name type="scientific">Acinetobacter junii</name>
    <dbReference type="NCBI Taxonomy" id="40215"/>
    <lineage>
        <taxon>Bacteria</taxon>
        <taxon>Pseudomonadati</taxon>
        <taxon>Pseudomonadota</taxon>
        <taxon>Gammaproteobacteria</taxon>
        <taxon>Moraxellales</taxon>
        <taxon>Moraxellaceae</taxon>
        <taxon>Acinetobacter</taxon>
    </lineage>
</organism>
<reference evidence="1 2" key="1">
    <citation type="submission" date="2018-04" db="EMBL/GenBank/DDBJ databases">
        <title>Acinetobacter junii Genome sequencing and assembly.</title>
        <authorList>
            <person name="Su J."/>
            <person name="Rensing C."/>
            <person name="Mazhar H.S."/>
        </authorList>
    </citation>
    <scope>NUCLEOTIDE SEQUENCE [LARGE SCALE GENOMIC DNA]</scope>
    <source>
        <strain evidence="1 2">SC22</strain>
    </source>
</reference>
<evidence type="ECO:0000313" key="2">
    <source>
        <dbReference type="Proteomes" id="UP000253688"/>
    </source>
</evidence>
<dbReference type="AlphaFoldDB" id="A0A2R4ULJ2"/>
<name>A0A2R4ULJ2_ACIJU</name>
<sequence length="71" mass="7963">MNNIKQNNSFVAQAWSFVCNEGLPCLFVILMLCNGLFFAYALFDENNSDSFNANNTMHVASESASKNNYIN</sequence>
<dbReference type="EMBL" id="QEWH01000071">
    <property type="protein sequence ID" value="RBA45324.1"/>
    <property type="molecule type" value="Genomic_DNA"/>
</dbReference>
<dbReference type="Proteomes" id="UP000253688">
    <property type="component" value="Unassembled WGS sequence"/>
</dbReference>